<dbReference type="Proteomes" id="UP001168694">
    <property type="component" value="Unassembled WGS sequence"/>
</dbReference>
<sequence>MLLKHFLCRLKGEHEVPPVGTRATGNTEFVLSSNGTKLHYRLQVNNIRKLTQARVHLGQAGKSGPVVAYLLAHIKPSISLNTGIITGCITNKELIGPLQGQPLSKLVEEINEGNVYVNVFSEFSPGGELRGQIEPIK</sequence>
<accession>A0ABT8E159</accession>
<proteinExistence type="predicted"/>
<name>A0ABT8E159_9BACL</name>
<dbReference type="InterPro" id="IPR010895">
    <property type="entry name" value="CHRD"/>
</dbReference>
<dbReference type="EMBL" id="JAUHLN010000001">
    <property type="protein sequence ID" value="MDN4071649.1"/>
    <property type="molecule type" value="Genomic_DNA"/>
</dbReference>
<protein>
    <submittedName>
        <fullName evidence="2">CHRD domain-containing protein</fullName>
    </submittedName>
</protein>
<organism evidence="2 3">
    <name type="scientific">Fictibacillus terranigra</name>
    <dbReference type="NCBI Taxonomy" id="3058424"/>
    <lineage>
        <taxon>Bacteria</taxon>
        <taxon>Bacillati</taxon>
        <taxon>Bacillota</taxon>
        <taxon>Bacilli</taxon>
        <taxon>Bacillales</taxon>
        <taxon>Fictibacillaceae</taxon>
        <taxon>Fictibacillus</taxon>
    </lineage>
</organism>
<dbReference type="PROSITE" id="PS50933">
    <property type="entry name" value="CHRD"/>
    <property type="match status" value="1"/>
</dbReference>
<evidence type="ECO:0000313" key="2">
    <source>
        <dbReference type="EMBL" id="MDN4071649.1"/>
    </source>
</evidence>
<dbReference type="SMART" id="SM00754">
    <property type="entry name" value="CHRD"/>
    <property type="match status" value="1"/>
</dbReference>
<feature type="domain" description="CHRD" evidence="1">
    <location>
        <begin position="2"/>
        <end position="137"/>
    </location>
</feature>
<gene>
    <name evidence="2" type="ORF">QYF49_01205</name>
</gene>
<evidence type="ECO:0000259" key="1">
    <source>
        <dbReference type="PROSITE" id="PS50933"/>
    </source>
</evidence>
<keyword evidence="3" id="KW-1185">Reference proteome</keyword>
<dbReference type="Pfam" id="PF07452">
    <property type="entry name" value="CHRD"/>
    <property type="match status" value="1"/>
</dbReference>
<dbReference type="RefSeq" id="WP_290397814.1">
    <property type="nucleotide sequence ID" value="NZ_JAUHLN010000001.1"/>
</dbReference>
<reference evidence="2" key="1">
    <citation type="submission" date="2023-06" db="EMBL/GenBank/DDBJ databases">
        <title>Draft Genome Sequences of Representative Paenibacillus Polymyxa, Bacillus cereus, Fictibacillus sp., and Brevibacillus agri Strains Isolated from Amazonian Dark Earth.</title>
        <authorList>
            <person name="Pellegrinetti T.A."/>
            <person name="Cunha I.C.M."/>
            <person name="Chaves M.G."/>
            <person name="Freitas A.S."/>
            <person name="Silva A.V.R."/>
            <person name="Tsai S.M."/>
            <person name="Mendes L.W."/>
        </authorList>
    </citation>
    <scope>NUCLEOTIDE SEQUENCE</scope>
    <source>
        <strain evidence="2">CENA-BCM004</strain>
    </source>
</reference>
<evidence type="ECO:0000313" key="3">
    <source>
        <dbReference type="Proteomes" id="UP001168694"/>
    </source>
</evidence>
<comment type="caution">
    <text evidence="2">The sequence shown here is derived from an EMBL/GenBank/DDBJ whole genome shotgun (WGS) entry which is preliminary data.</text>
</comment>